<comment type="similarity">
    <text evidence="1">Belongs to the carbohydrate kinase PfkB family.</text>
</comment>
<evidence type="ECO:0000313" key="8">
    <source>
        <dbReference type="Proteomes" id="UP000183982"/>
    </source>
</evidence>
<dbReference type="InterPro" id="IPR050306">
    <property type="entry name" value="PfkB_Carbo_kinase"/>
</dbReference>
<proteinExistence type="inferred from homology"/>
<dbReference type="RefSeq" id="WP_073251825.1">
    <property type="nucleotide sequence ID" value="NZ_FQZQ01000008.1"/>
</dbReference>
<reference evidence="8" key="1">
    <citation type="submission" date="2016-11" db="EMBL/GenBank/DDBJ databases">
        <authorList>
            <person name="Varghese N."/>
            <person name="Submissions S."/>
        </authorList>
    </citation>
    <scope>NUCLEOTIDE SEQUENCE [LARGE SCALE GENOMIC DNA]</scope>
    <source>
        <strain evidence="8">DSM 100564</strain>
    </source>
</reference>
<name>A0A1M6IVA1_9RHOB</name>
<dbReference type="GO" id="GO:0005524">
    <property type="term" value="F:ATP binding"/>
    <property type="evidence" value="ECO:0007669"/>
    <property type="project" value="UniProtKB-KW"/>
</dbReference>
<dbReference type="GO" id="GO:0016301">
    <property type="term" value="F:kinase activity"/>
    <property type="evidence" value="ECO:0007669"/>
    <property type="project" value="UniProtKB-KW"/>
</dbReference>
<evidence type="ECO:0000256" key="4">
    <source>
        <dbReference type="ARBA" id="ARBA00022777"/>
    </source>
</evidence>
<keyword evidence="8" id="KW-1185">Reference proteome</keyword>
<gene>
    <name evidence="7" type="ORF">SAMN05444000_10821</name>
</gene>
<dbReference type="InterPro" id="IPR011611">
    <property type="entry name" value="PfkB_dom"/>
</dbReference>
<feature type="domain" description="Carbohydrate kinase PfkB" evidence="6">
    <location>
        <begin position="27"/>
        <end position="296"/>
    </location>
</feature>
<dbReference type="AlphaFoldDB" id="A0A1M6IVA1"/>
<dbReference type="PANTHER" id="PTHR43085:SF1">
    <property type="entry name" value="PSEUDOURIDINE KINASE-RELATED"/>
    <property type="match status" value="1"/>
</dbReference>
<dbReference type="Pfam" id="PF00294">
    <property type="entry name" value="PfkB"/>
    <property type="match status" value="1"/>
</dbReference>
<dbReference type="EMBL" id="FQZQ01000008">
    <property type="protein sequence ID" value="SHJ38362.1"/>
    <property type="molecule type" value="Genomic_DNA"/>
</dbReference>
<sequence>MILSCGEAVIDMLPQMGADGAPKHHPVTGGAAVNTAVALARLEQPVGFFGGLSMDEYGQFLCQAMRAENISFSRCTLVESPTTLAFVELVDGSPRFTFQDSGSAGRSLSMAQIPNLQGIGALIFGGLSLIHRPAAGTFEALMQMAGPKRLILLDANIRPALIETEEESYRQRLTRMIAMADILKFSDEDIEWLRPDPPEQLLQGRASVVVHSHGANGVTAYSRHGAQHIPAPPVTVVDAVGAGDTFNAGFLASLAQQKVLSPSALALSGIDQINRAAAFGVRAATFSVTRAGANPPTIKDLQCAP</sequence>
<organism evidence="7 8">
    <name type="scientific">Shimia gijangensis</name>
    <dbReference type="NCBI Taxonomy" id="1470563"/>
    <lineage>
        <taxon>Bacteria</taxon>
        <taxon>Pseudomonadati</taxon>
        <taxon>Pseudomonadota</taxon>
        <taxon>Alphaproteobacteria</taxon>
        <taxon>Rhodobacterales</taxon>
        <taxon>Roseobacteraceae</taxon>
    </lineage>
</organism>
<dbReference type="STRING" id="1470563.SAMN05444000_10821"/>
<evidence type="ECO:0000259" key="6">
    <source>
        <dbReference type="Pfam" id="PF00294"/>
    </source>
</evidence>
<dbReference type="Proteomes" id="UP000183982">
    <property type="component" value="Unassembled WGS sequence"/>
</dbReference>
<dbReference type="PANTHER" id="PTHR43085">
    <property type="entry name" value="HEXOKINASE FAMILY MEMBER"/>
    <property type="match status" value="1"/>
</dbReference>
<evidence type="ECO:0000256" key="1">
    <source>
        <dbReference type="ARBA" id="ARBA00010688"/>
    </source>
</evidence>
<dbReference type="CDD" id="cd01167">
    <property type="entry name" value="bac_FRK"/>
    <property type="match status" value="1"/>
</dbReference>
<evidence type="ECO:0000256" key="3">
    <source>
        <dbReference type="ARBA" id="ARBA00022741"/>
    </source>
</evidence>
<dbReference type="Gene3D" id="3.40.1190.20">
    <property type="match status" value="1"/>
</dbReference>
<keyword evidence="5" id="KW-0067">ATP-binding</keyword>
<evidence type="ECO:0000313" key="7">
    <source>
        <dbReference type="EMBL" id="SHJ38362.1"/>
    </source>
</evidence>
<dbReference type="InterPro" id="IPR029056">
    <property type="entry name" value="Ribokinase-like"/>
</dbReference>
<keyword evidence="4 7" id="KW-0418">Kinase</keyword>
<dbReference type="OrthoDB" id="9795789at2"/>
<evidence type="ECO:0000256" key="5">
    <source>
        <dbReference type="ARBA" id="ARBA00022840"/>
    </source>
</evidence>
<keyword evidence="3" id="KW-0547">Nucleotide-binding</keyword>
<accession>A0A1M6IVA1</accession>
<evidence type="ECO:0000256" key="2">
    <source>
        <dbReference type="ARBA" id="ARBA00022679"/>
    </source>
</evidence>
<dbReference type="SUPFAM" id="SSF53613">
    <property type="entry name" value="Ribokinase-like"/>
    <property type="match status" value="1"/>
</dbReference>
<keyword evidence="2" id="KW-0808">Transferase</keyword>
<protein>
    <submittedName>
        <fullName evidence="7">Fructokinase</fullName>
    </submittedName>
</protein>